<dbReference type="GO" id="GO:0051539">
    <property type="term" value="F:4 iron, 4 sulfur cluster binding"/>
    <property type="evidence" value="ECO:0007669"/>
    <property type="project" value="UniProtKB-UniRule"/>
</dbReference>
<evidence type="ECO:0000256" key="5">
    <source>
        <dbReference type="ARBA" id="ARBA00023004"/>
    </source>
</evidence>
<keyword evidence="1 7" id="KW-0004">4Fe-4S</keyword>
<feature type="binding site" evidence="7">
    <location>
        <position position="445"/>
    </location>
    <ligand>
        <name>[4Fe-4S] cluster</name>
        <dbReference type="ChEBI" id="CHEBI:49883"/>
    </ligand>
</feature>
<dbReference type="PANTHER" id="PTHR10537:SF3">
    <property type="entry name" value="DNA PRIMASE LARGE SUBUNIT"/>
    <property type="match status" value="1"/>
</dbReference>
<dbReference type="InterPro" id="IPR023642">
    <property type="entry name" value="DNA_primase_lsu_PriL"/>
</dbReference>
<feature type="region of interest" description="Disordered" evidence="8">
    <location>
        <begin position="118"/>
        <end position="150"/>
    </location>
</feature>
<dbReference type="SUPFAM" id="SSF140914">
    <property type="entry name" value="PriB N-terminal domain-like"/>
    <property type="match status" value="1"/>
</dbReference>
<evidence type="ECO:0000256" key="8">
    <source>
        <dbReference type="SAM" id="MobiDB-lite"/>
    </source>
</evidence>
<dbReference type="GO" id="GO:0006269">
    <property type="term" value="P:DNA replication, synthesis of primer"/>
    <property type="evidence" value="ECO:0007669"/>
    <property type="project" value="UniProtKB-UniRule"/>
</dbReference>
<gene>
    <name evidence="7" type="primary">priL</name>
    <name evidence="10" type="ORF">ENU43_08070</name>
</gene>
<name>A0A7J3G828_CALS0</name>
<feature type="binding site" evidence="7">
    <location>
        <position position="375"/>
    </location>
    <ligand>
        <name>[4Fe-4S] cluster</name>
        <dbReference type="ChEBI" id="CHEBI:49883"/>
    </ligand>
</feature>
<keyword evidence="3 7" id="KW-0235">DNA replication</keyword>
<dbReference type="AlphaFoldDB" id="A0A7J3G828"/>
<sequence length="480" mass="55933">MDEERLRQVLERIRRQNINYVKLRGLVSRFMTLNPEADPEAIDWTAVYDDSLSYDELVEAFEKEYPMYRWRETAPADDKQIEDMLVNHILNQVEDLTEESLKSLVNALEERLEALRQAETPASPTEQQPEHTQMQHPQHQPPTMTENIQQPAPQPKVTLKLLASYPFLAEAREVVRGVSFEGLPRAVYKRARERLMEALERGELGVVPRLDEPFVELLSFPVAKAVVHTIDDDWLKRRWALAESARVERLLLKENADVSEWLLSRLLEVRREGEEYALRFTDYLKLAEGLTTDISWKLVNQKLHRGWVFITKTRLIRLIRQKLYQLLYNSFQQTPKLTKIPQQIAEMVADITEELQKIKARAGRVTPVKGAIPPCMKTISDRLADASHTENFVYAAYLVNTGYSIEEIVDVFRKRADFDERIARYQIEHIAGLRGSRVKYRPPSCSRMRELGLCIENGRLCPPNIHNPLQYRPRQQRQPT</sequence>
<dbReference type="GO" id="GO:1990077">
    <property type="term" value="C:primosome complex"/>
    <property type="evidence" value="ECO:0007669"/>
    <property type="project" value="UniProtKB-KW"/>
</dbReference>
<feature type="domain" description="DNA primase large subunit C-terminal" evidence="9">
    <location>
        <begin position="369"/>
        <end position="454"/>
    </location>
</feature>
<dbReference type="InterPro" id="IPR058560">
    <property type="entry name" value="DNA_primase_C"/>
</dbReference>
<feature type="binding site" evidence="7">
    <location>
        <position position="461"/>
    </location>
    <ligand>
        <name>[4Fe-4S] cluster</name>
        <dbReference type="ChEBI" id="CHEBI:49883"/>
    </ligand>
</feature>
<keyword evidence="4 7" id="KW-0479">Metal-binding</keyword>
<evidence type="ECO:0000256" key="4">
    <source>
        <dbReference type="ARBA" id="ARBA00022723"/>
    </source>
</evidence>
<dbReference type="InterPro" id="IPR007238">
    <property type="entry name" value="DNA_primase_lsu_euk/arc"/>
</dbReference>
<dbReference type="GO" id="GO:0046872">
    <property type="term" value="F:metal ion binding"/>
    <property type="evidence" value="ECO:0007669"/>
    <property type="project" value="UniProtKB-KW"/>
</dbReference>
<comment type="caution">
    <text evidence="10">The sequence shown here is derived from an EMBL/GenBank/DDBJ whole genome shotgun (WGS) entry which is preliminary data.</text>
</comment>
<comment type="similarity">
    <text evidence="7">Belongs to the eukaryotic-type primase large subunit family.</text>
</comment>
<feature type="compositionally biased region" description="Low complexity" evidence="8">
    <location>
        <begin position="118"/>
        <end position="146"/>
    </location>
</feature>
<feature type="binding site" evidence="7">
    <location>
        <position position="454"/>
    </location>
    <ligand>
        <name>[4Fe-4S] cluster</name>
        <dbReference type="ChEBI" id="CHEBI:49883"/>
    </ligand>
</feature>
<evidence type="ECO:0000256" key="7">
    <source>
        <dbReference type="HAMAP-Rule" id="MF_00701"/>
    </source>
</evidence>
<dbReference type="GO" id="GO:0003899">
    <property type="term" value="F:DNA-directed RNA polymerase activity"/>
    <property type="evidence" value="ECO:0007669"/>
    <property type="project" value="InterPro"/>
</dbReference>
<keyword evidence="2 7" id="KW-0639">Primosome</keyword>
<evidence type="ECO:0000256" key="3">
    <source>
        <dbReference type="ARBA" id="ARBA00022705"/>
    </source>
</evidence>
<comment type="cofactor">
    <cofactor evidence="7">
        <name>[4Fe-4S] cluster</name>
        <dbReference type="ChEBI" id="CHEBI:49883"/>
    </cofactor>
    <text evidence="7">Binds 1 [4Fe-4S] cluster.</text>
</comment>
<dbReference type="EMBL" id="DTCM01000098">
    <property type="protein sequence ID" value="HGL41600.1"/>
    <property type="molecule type" value="Genomic_DNA"/>
</dbReference>
<dbReference type="GO" id="GO:0006270">
    <property type="term" value="P:DNA replication initiation"/>
    <property type="evidence" value="ECO:0007669"/>
    <property type="project" value="TreeGrafter"/>
</dbReference>
<dbReference type="PANTHER" id="PTHR10537">
    <property type="entry name" value="DNA PRIMASE LARGE SUBUNIT"/>
    <property type="match status" value="1"/>
</dbReference>
<dbReference type="CDD" id="cd06560">
    <property type="entry name" value="PriL"/>
    <property type="match status" value="1"/>
</dbReference>
<comment type="function">
    <text evidence="7">Regulatory subunit of DNA primase, an RNA polymerase that catalyzes the synthesis of short RNA molecules used as primers for DNA polymerase during DNA replication. Stabilizes and modulates the activity of the small subunit, increasing the rate of DNA synthesis, and conferring RNA synthesis capability. The DNA polymerase activity may enable DNA primase to also catalyze primer extension after primer synthesis. May also play a role in DNA repair.</text>
</comment>
<keyword evidence="5 7" id="KW-0408">Iron</keyword>
<evidence type="ECO:0000256" key="1">
    <source>
        <dbReference type="ARBA" id="ARBA00022485"/>
    </source>
</evidence>
<dbReference type="HAMAP" id="MF_00701">
    <property type="entry name" value="DNA_primase_lrg_arc"/>
    <property type="match status" value="1"/>
</dbReference>
<evidence type="ECO:0000256" key="2">
    <source>
        <dbReference type="ARBA" id="ARBA00022515"/>
    </source>
</evidence>
<evidence type="ECO:0000313" key="10">
    <source>
        <dbReference type="EMBL" id="HGL41600.1"/>
    </source>
</evidence>
<comment type="subunit">
    <text evidence="7">Heterodimer of a small subunit (PriS) and a large subunit (PriL).</text>
</comment>
<protein>
    <recommendedName>
        <fullName evidence="7">DNA primase large subunit PriL</fullName>
    </recommendedName>
</protein>
<accession>A0A7J3G828</accession>
<organism evidence="10">
    <name type="scientific">Caldiarchaeum subterraneum</name>
    <dbReference type="NCBI Taxonomy" id="311458"/>
    <lineage>
        <taxon>Archaea</taxon>
        <taxon>Nitrososphaerota</taxon>
        <taxon>Candidatus Caldarchaeales</taxon>
        <taxon>Candidatus Caldarchaeaceae</taxon>
        <taxon>Candidatus Caldarchaeum</taxon>
    </lineage>
</organism>
<proteinExistence type="inferred from homology"/>
<keyword evidence="6 7" id="KW-0411">Iron-sulfur</keyword>
<evidence type="ECO:0000256" key="6">
    <source>
        <dbReference type="ARBA" id="ARBA00023014"/>
    </source>
</evidence>
<dbReference type="Pfam" id="PF04104">
    <property type="entry name" value="DNA_primase_lrg"/>
    <property type="match status" value="1"/>
</dbReference>
<reference evidence="10" key="1">
    <citation type="journal article" date="2020" name="mSystems">
        <title>Genome- and Community-Level Interaction Insights into Carbon Utilization and Element Cycling Functions of Hydrothermarchaeota in Hydrothermal Sediment.</title>
        <authorList>
            <person name="Zhou Z."/>
            <person name="Liu Y."/>
            <person name="Xu W."/>
            <person name="Pan J."/>
            <person name="Luo Z.H."/>
            <person name="Li M."/>
        </authorList>
    </citation>
    <scope>NUCLEOTIDE SEQUENCE [LARGE SCALE GENOMIC DNA]</scope>
    <source>
        <strain evidence="10">SpSt-669</strain>
    </source>
</reference>
<evidence type="ECO:0000259" key="9">
    <source>
        <dbReference type="Pfam" id="PF04104"/>
    </source>
</evidence>